<dbReference type="CDD" id="cd23369">
    <property type="entry name" value="beta-trefoil_STI_AtKTI6-like"/>
    <property type="match status" value="1"/>
</dbReference>
<reference evidence="3 4" key="1">
    <citation type="submission" date="2019-11" db="EMBL/GenBank/DDBJ databases">
        <authorList>
            <person name="Jiao W.-B."/>
            <person name="Schneeberger K."/>
        </authorList>
    </citation>
    <scope>NUCLEOTIDE SEQUENCE [LARGE SCALE GENOMIC DNA]</scope>
    <source>
        <strain evidence="4">cv. An-1</strain>
        <strain evidence="5">cv. C24</strain>
    </source>
</reference>
<dbReference type="Proteomes" id="UP000426265">
    <property type="component" value="Unassembled WGS sequence"/>
</dbReference>
<dbReference type="PANTHER" id="PTHR33107:SF35">
    <property type="entry name" value="KUNITZ TRYPSIN INHIBITOR 6-RELATED"/>
    <property type="match status" value="1"/>
</dbReference>
<evidence type="ECO:0000313" key="4">
    <source>
        <dbReference type="Proteomes" id="UP000426265"/>
    </source>
</evidence>
<dbReference type="InterPro" id="IPR011065">
    <property type="entry name" value="Kunitz_inhibitor_STI-like_sf"/>
</dbReference>
<proteinExistence type="predicted"/>
<dbReference type="OrthoDB" id="1025750at2759"/>
<protein>
    <submittedName>
        <fullName evidence="3">Uncharacterized protein</fullName>
    </submittedName>
</protein>
<keyword evidence="1" id="KW-0472">Membrane</keyword>
<accession>A0A654F405</accession>
<dbReference type="GO" id="GO:0004866">
    <property type="term" value="F:endopeptidase inhibitor activity"/>
    <property type="evidence" value="ECO:0007669"/>
    <property type="project" value="InterPro"/>
</dbReference>
<accession>A0A5S9X9A0</accession>
<feature type="transmembrane region" description="Helical" evidence="1">
    <location>
        <begin position="44"/>
        <end position="64"/>
    </location>
</feature>
<evidence type="ECO:0000313" key="2">
    <source>
        <dbReference type="EMBL" id="CAA0381304.1"/>
    </source>
</evidence>
<evidence type="ECO:0000256" key="1">
    <source>
        <dbReference type="SAM" id="Phobius"/>
    </source>
</evidence>
<dbReference type="InterPro" id="IPR002160">
    <property type="entry name" value="Prot_inh_Kunz-lg"/>
</dbReference>
<organism evidence="3 4">
    <name type="scientific">Arabidopsis thaliana</name>
    <name type="common">Mouse-ear cress</name>
    <dbReference type="NCBI Taxonomy" id="3702"/>
    <lineage>
        <taxon>Eukaryota</taxon>
        <taxon>Viridiplantae</taxon>
        <taxon>Streptophyta</taxon>
        <taxon>Embryophyta</taxon>
        <taxon>Tracheophyta</taxon>
        <taxon>Spermatophyta</taxon>
        <taxon>Magnoliopsida</taxon>
        <taxon>eudicotyledons</taxon>
        <taxon>Gunneridae</taxon>
        <taxon>Pentapetalae</taxon>
        <taxon>rosids</taxon>
        <taxon>malvids</taxon>
        <taxon>Brassicales</taxon>
        <taxon>Brassicaceae</taxon>
        <taxon>Camelineae</taxon>
        <taxon>Arabidopsis</taxon>
    </lineage>
</organism>
<dbReference type="ExpressionAtlas" id="A0A654F405">
    <property type="expression patterns" value="baseline and differential"/>
</dbReference>
<dbReference type="Proteomes" id="UP000434276">
    <property type="component" value="Unassembled WGS sequence"/>
</dbReference>
<evidence type="ECO:0000313" key="3">
    <source>
        <dbReference type="EMBL" id="VYS56266.1"/>
    </source>
</evidence>
<keyword evidence="1" id="KW-0812">Transmembrane</keyword>
<dbReference type="EMBL" id="CACSHJ010000089">
    <property type="protein sequence ID" value="CAA0381304.1"/>
    <property type="molecule type" value="Genomic_DNA"/>
</dbReference>
<evidence type="ECO:0000313" key="5">
    <source>
        <dbReference type="Proteomes" id="UP000434276"/>
    </source>
</evidence>
<sequence length="244" mass="27789">MRSRKKTKKNVYCNQPIMSIISIKGNSRQEHKSKKIRNNTKMKTFQLMMISFLFVAITTTSGVVSEGNDVVYDGEGDPVKPNVPYYISFMTSDYNMWICRMQYGSTDPNSCPQQPLMVTHPNLAAPTPVMFVLANKSDVVRESAKLKIKFVGPRQCGKSGFWKVVQRNSSEGEVFLNGSKSMSHNDSTFAIHKTNEYYKFTFGDGDYPTTISMTNDYPIYRLLSKRLSGEMEIYFYKNLTTSEG</sequence>
<name>A0A654F405_ARATH</name>
<dbReference type="EMBL" id="CACRSJ010000106">
    <property type="protein sequence ID" value="VYS56266.1"/>
    <property type="molecule type" value="Genomic_DNA"/>
</dbReference>
<dbReference type="AlphaFoldDB" id="A0A654F405"/>
<keyword evidence="1" id="KW-1133">Transmembrane helix</keyword>
<gene>
    <name evidence="3" type="ORF">AN1_LOCUS11720</name>
    <name evidence="2" type="ORF">C24_LOCUS11557</name>
</gene>
<dbReference type="SUPFAM" id="SSF50386">
    <property type="entry name" value="STI-like"/>
    <property type="match status" value="1"/>
</dbReference>
<dbReference type="SMART" id="SM00452">
    <property type="entry name" value="STI"/>
    <property type="match status" value="1"/>
</dbReference>
<dbReference type="Gene3D" id="2.80.10.50">
    <property type="match status" value="1"/>
</dbReference>
<dbReference type="Pfam" id="PF00197">
    <property type="entry name" value="Kunitz_legume"/>
    <property type="match status" value="1"/>
</dbReference>
<dbReference type="PANTHER" id="PTHR33107">
    <property type="entry name" value="KUNITZ TRYPSIN INHIBITOR 2"/>
    <property type="match status" value="1"/>
</dbReference>